<dbReference type="Gene3D" id="2.60.40.1930">
    <property type="match status" value="1"/>
</dbReference>
<evidence type="ECO:0000313" key="4">
    <source>
        <dbReference type="Proteomes" id="UP001589896"/>
    </source>
</evidence>
<dbReference type="Proteomes" id="UP001589896">
    <property type="component" value="Unassembled WGS sequence"/>
</dbReference>
<keyword evidence="4" id="KW-1185">Reference proteome</keyword>
<dbReference type="Gene3D" id="2.160.20.10">
    <property type="entry name" value="Single-stranded right-handed beta-helix, Pectin lyase-like"/>
    <property type="match status" value="1"/>
</dbReference>
<evidence type="ECO:0000259" key="2">
    <source>
        <dbReference type="Pfam" id="PF10633"/>
    </source>
</evidence>
<feature type="domain" description="Alpha-galactosidase NEW3" evidence="2">
    <location>
        <begin position="551"/>
        <end position="621"/>
    </location>
</feature>
<dbReference type="InterPro" id="IPR013783">
    <property type="entry name" value="Ig-like_fold"/>
</dbReference>
<dbReference type="InterPro" id="IPR011050">
    <property type="entry name" value="Pectin_lyase_fold/virulence"/>
</dbReference>
<dbReference type="Gene3D" id="2.60.40.10">
    <property type="entry name" value="Immunoglobulins"/>
    <property type="match status" value="1"/>
</dbReference>
<dbReference type="InterPro" id="IPR018905">
    <property type="entry name" value="A-galactase_NEW3"/>
</dbReference>
<dbReference type="InterPro" id="IPR012334">
    <property type="entry name" value="Pectin_lyas_fold"/>
</dbReference>
<protein>
    <submittedName>
        <fullName evidence="3">NEW3 domain-containing protein</fullName>
    </submittedName>
</protein>
<dbReference type="EMBL" id="JBHLTG010000003">
    <property type="protein sequence ID" value="MFC0679122.1"/>
    <property type="molecule type" value="Genomic_DNA"/>
</dbReference>
<feature type="signal peptide" evidence="1">
    <location>
        <begin position="1"/>
        <end position="27"/>
    </location>
</feature>
<gene>
    <name evidence="3" type="ORF">ACFFGH_14875</name>
</gene>
<keyword evidence="1" id="KW-0732">Signal</keyword>
<reference evidence="3 4" key="1">
    <citation type="submission" date="2024-09" db="EMBL/GenBank/DDBJ databases">
        <authorList>
            <person name="Sun Q."/>
            <person name="Mori K."/>
        </authorList>
    </citation>
    <scope>NUCLEOTIDE SEQUENCE [LARGE SCALE GENOMIC DNA]</scope>
    <source>
        <strain evidence="3 4">KCTC 23076</strain>
    </source>
</reference>
<organism evidence="3 4">
    <name type="scientific">Lysobacter korlensis</name>
    <dbReference type="NCBI Taxonomy" id="553636"/>
    <lineage>
        <taxon>Bacteria</taxon>
        <taxon>Pseudomonadati</taxon>
        <taxon>Pseudomonadota</taxon>
        <taxon>Gammaproteobacteria</taxon>
        <taxon>Lysobacterales</taxon>
        <taxon>Lysobacteraceae</taxon>
        <taxon>Lysobacter</taxon>
    </lineage>
</organism>
<evidence type="ECO:0000313" key="3">
    <source>
        <dbReference type="EMBL" id="MFC0679122.1"/>
    </source>
</evidence>
<comment type="caution">
    <text evidence="3">The sequence shown here is derived from an EMBL/GenBank/DDBJ whole genome shotgun (WGS) entry which is preliminary data.</text>
</comment>
<name>A0ABV6RRV4_9GAMM</name>
<dbReference type="RefSeq" id="WP_386669549.1">
    <property type="nucleotide sequence ID" value="NZ_JBHLTG010000003.1"/>
</dbReference>
<feature type="chain" id="PRO_5045690986" evidence="1">
    <location>
        <begin position="28"/>
        <end position="859"/>
    </location>
</feature>
<accession>A0ABV6RRV4</accession>
<evidence type="ECO:0000256" key="1">
    <source>
        <dbReference type="SAM" id="SignalP"/>
    </source>
</evidence>
<proteinExistence type="predicted"/>
<dbReference type="SUPFAM" id="SSF51126">
    <property type="entry name" value="Pectin lyase-like"/>
    <property type="match status" value="1"/>
</dbReference>
<dbReference type="Pfam" id="PF10633">
    <property type="entry name" value="NPCBM_assoc"/>
    <property type="match status" value="1"/>
</dbReference>
<sequence length="859" mass="89030">MSFLHRNTLLSFLLIPLGLAAAGAAQAATTYYVRADGGDANQCNGRGDAPYSGSGTGQACAWKHPFFALPPGGTPRIAGGDTLIIGGGSYMMGQGAPGSGSCGGSSCYMAPIPSGPSATSKTRILGQAGTTPVLWGAVNTSRIINLQDRSNIEVGNLEITDRSDCVYSHSQAVANCSLGMNYARVGVYASKSSNVWLHDMNIHGLAHMGMNTGALSNWLIERVRINKNGRAGWDGSVGGDLSSNSGSMVLRNVEVSWNGCGERWQTGETWACWAQQTGGYGDGIGTYYTGGQWLIEDSFIHHNTSDGLDLRYMDGADTTTVTVRRLYAVGNAGNQAKIRGNSLVENSVLVSNCAFFRGKFYMVEEDNCRAAGNTLQYVPTSGDTIVARHNTITGEGGVLIGANEGDSTNKISIENNVLIGFPRWDNAAMQSSAYYANNSLAQVSWAGNLLWKVKNDTCPTGSICGQDPKLANMTLAAFDATPLTDSPVVDKVGQLLDLATDFLMQPRPAGLKSDVGAYEVQPVVLPPPPPPPVCTRAAPTLTVAGPTVEVVPGTTNTYTLSLTNNDSPECANAGFALARTVPTGWTGTLSATNVTLAPGASTSATLAVTSAGTATAGNYGIGVGMSSAEGSVHTASASATYAVKVIEKIVATMTTSATTNKTTYTAGETVTMTSRVLVDGKPIKGASVKFDALKPNGVNHIILNATTDIYGYAKTSFKSGTGDSSIGTYKLRVDAASGTLTATANTSFAVNSPTTKTTTGLTGSVSTSQSTYTAGSTVYMTSRVLKNGVAVSNARVQFTALKPNGINTIITTAYTNSTGYAKSSFATGTGPSSIGTYKLSIEATSGTLKTTAATTFAVK</sequence>